<reference evidence="1 2" key="1">
    <citation type="submission" date="2016-11" db="EMBL/GenBank/DDBJ databases">
        <authorList>
            <person name="Jaros S."/>
            <person name="Januszkiewicz K."/>
            <person name="Wedrychowicz H."/>
        </authorList>
    </citation>
    <scope>NUCLEOTIDE SEQUENCE [LARGE SCALE GENOMIC DNA]</scope>
    <source>
        <strain evidence="1">NVI 5450</strain>
    </source>
</reference>
<evidence type="ECO:0000313" key="1">
    <source>
        <dbReference type="EMBL" id="SGZ18491.1"/>
    </source>
</evidence>
<name>A0A1L0APC4_9GAMM</name>
<dbReference type="AlphaFoldDB" id="A0A1L0APC4"/>
<organism evidence="1 2">
    <name type="scientific">Moritella viscosa</name>
    <dbReference type="NCBI Taxonomy" id="80854"/>
    <lineage>
        <taxon>Bacteria</taxon>
        <taxon>Pseudomonadati</taxon>
        <taxon>Pseudomonadota</taxon>
        <taxon>Gammaproteobacteria</taxon>
        <taxon>Alteromonadales</taxon>
        <taxon>Moritellaceae</taxon>
        <taxon>Moritella</taxon>
    </lineage>
</organism>
<accession>A0A1L0APC4</accession>
<protein>
    <submittedName>
        <fullName evidence="1">Uncharacterized protein</fullName>
    </submittedName>
</protein>
<evidence type="ECO:0000313" key="2">
    <source>
        <dbReference type="Proteomes" id="UP000183794"/>
    </source>
</evidence>
<proteinExistence type="predicted"/>
<dbReference type="Proteomes" id="UP000183794">
    <property type="component" value="Unassembled WGS sequence"/>
</dbReference>
<dbReference type="EMBL" id="FPLD01000135">
    <property type="protein sequence ID" value="SGZ18491.1"/>
    <property type="molecule type" value="Genomic_DNA"/>
</dbReference>
<gene>
    <name evidence="1" type="ORF">NVI5450_4654</name>
</gene>
<sequence length="45" mass="5288">MFFNCCCWLGGFDDELMSLIAIIETKKEAQWLPLLTNRHVSMIIR</sequence>